<feature type="region of interest" description="Disordered" evidence="10">
    <location>
        <begin position="1"/>
        <end position="22"/>
    </location>
</feature>
<dbReference type="GO" id="GO:0005524">
    <property type="term" value="F:ATP binding"/>
    <property type="evidence" value="ECO:0007669"/>
    <property type="project" value="UniProtKB-KW"/>
</dbReference>
<dbReference type="PANTHER" id="PTHR45626:SF52">
    <property type="entry name" value="SINGLE-STRANDED DNA-DEPENDENT ATPASE (EUROFUNG)"/>
    <property type="match status" value="1"/>
</dbReference>
<dbReference type="STRING" id="655863.F0XI61"/>
<dbReference type="Pfam" id="PF00176">
    <property type="entry name" value="SNF2-rel_dom"/>
    <property type="match status" value="1"/>
</dbReference>
<comment type="similarity">
    <text evidence="1">Belongs to the SNF2/RAD54 helicase family.</text>
</comment>
<dbReference type="GO" id="GO:0005634">
    <property type="term" value="C:nucleus"/>
    <property type="evidence" value="ECO:0007669"/>
    <property type="project" value="TreeGrafter"/>
</dbReference>
<dbReference type="SUPFAM" id="SSF52540">
    <property type="entry name" value="P-loop containing nucleoside triphosphate hydrolases"/>
    <property type="match status" value="2"/>
</dbReference>
<dbReference type="GO" id="GO:0008270">
    <property type="term" value="F:zinc ion binding"/>
    <property type="evidence" value="ECO:0007669"/>
    <property type="project" value="UniProtKB-KW"/>
</dbReference>
<dbReference type="CDD" id="cd18008">
    <property type="entry name" value="DEXDc_SHPRH-like"/>
    <property type="match status" value="1"/>
</dbReference>
<feature type="region of interest" description="Disordered" evidence="10">
    <location>
        <begin position="422"/>
        <end position="448"/>
    </location>
</feature>
<keyword evidence="2" id="KW-0479">Metal-binding</keyword>
<dbReference type="InterPro" id="IPR049730">
    <property type="entry name" value="SNF2/RAD54-like_C"/>
</dbReference>
<dbReference type="Gene3D" id="3.40.50.10810">
    <property type="entry name" value="Tandem AAA-ATPase domain"/>
    <property type="match status" value="1"/>
</dbReference>
<evidence type="ECO:0000259" key="13">
    <source>
        <dbReference type="PROSITE" id="PS51194"/>
    </source>
</evidence>
<dbReference type="Gene3D" id="3.40.50.300">
    <property type="entry name" value="P-loop containing nucleotide triphosphate hydrolases"/>
    <property type="match status" value="1"/>
</dbReference>
<evidence type="ECO:0000259" key="12">
    <source>
        <dbReference type="PROSITE" id="PS51192"/>
    </source>
</evidence>
<feature type="domain" description="Helicase ATP-binding" evidence="12">
    <location>
        <begin position="542"/>
        <end position="754"/>
    </location>
</feature>
<evidence type="ECO:0000256" key="4">
    <source>
        <dbReference type="ARBA" id="ARBA00022771"/>
    </source>
</evidence>
<dbReference type="PROSITE" id="PS51194">
    <property type="entry name" value="HELICASE_CTER"/>
    <property type="match status" value="1"/>
</dbReference>
<evidence type="ECO:0000313" key="15">
    <source>
        <dbReference type="Proteomes" id="UP000007796"/>
    </source>
</evidence>
<dbReference type="InterPro" id="IPR014001">
    <property type="entry name" value="Helicase_ATP-bd"/>
</dbReference>
<dbReference type="PROSITE" id="PS51192">
    <property type="entry name" value="HELICASE_ATP_BIND_1"/>
    <property type="match status" value="1"/>
</dbReference>
<evidence type="ECO:0000256" key="5">
    <source>
        <dbReference type="ARBA" id="ARBA00022801"/>
    </source>
</evidence>
<dbReference type="OrthoDB" id="448448at2759"/>
<evidence type="ECO:0000256" key="1">
    <source>
        <dbReference type="ARBA" id="ARBA00007025"/>
    </source>
</evidence>
<dbReference type="GeneID" id="25975685"/>
<evidence type="ECO:0000259" key="11">
    <source>
        <dbReference type="PROSITE" id="PS50089"/>
    </source>
</evidence>
<feature type="region of interest" description="Disordered" evidence="10">
    <location>
        <begin position="893"/>
        <end position="913"/>
    </location>
</feature>
<organism evidence="15">
    <name type="scientific">Grosmannia clavigera (strain kw1407 / UAMH 11150)</name>
    <name type="common">Blue stain fungus</name>
    <name type="synonym">Graphiocladiella clavigera</name>
    <dbReference type="NCBI Taxonomy" id="655863"/>
    <lineage>
        <taxon>Eukaryota</taxon>
        <taxon>Fungi</taxon>
        <taxon>Dikarya</taxon>
        <taxon>Ascomycota</taxon>
        <taxon>Pezizomycotina</taxon>
        <taxon>Sordariomycetes</taxon>
        <taxon>Sordariomycetidae</taxon>
        <taxon>Ophiostomatales</taxon>
        <taxon>Ophiostomataceae</taxon>
        <taxon>Leptographium</taxon>
    </lineage>
</organism>
<dbReference type="InterPro" id="IPR027417">
    <property type="entry name" value="P-loop_NTPase"/>
</dbReference>
<protein>
    <submittedName>
        <fullName evidence="14">Snf2 family helicase</fullName>
    </submittedName>
</protein>
<dbReference type="RefSeq" id="XP_014172223.1">
    <property type="nucleotide sequence ID" value="XM_014316748.1"/>
</dbReference>
<dbReference type="InterPro" id="IPR001841">
    <property type="entry name" value="Znf_RING"/>
</dbReference>
<evidence type="ECO:0000256" key="7">
    <source>
        <dbReference type="ARBA" id="ARBA00022833"/>
    </source>
</evidence>
<dbReference type="InterPro" id="IPR038718">
    <property type="entry name" value="SNF2-like_sf"/>
</dbReference>
<feature type="compositionally biased region" description="Basic and acidic residues" evidence="10">
    <location>
        <begin position="1014"/>
        <end position="1035"/>
    </location>
</feature>
<evidence type="ECO:0000256" key="3">
    <source>
        <dbReference type="ARBA" id="ARBA00022741"/>
    </source>
</evidence>
<keyword evidence="4 9" id="KW-0863">Zinc-finger</keyword>
<dbReference type="SMART" id="SM00490">
    <property type="entry name" value="HELICc"/>
    <property type="match status" value="1"/>
</dbReference>
<dbReference type="InterPro" id="IPR000330">
    <property type="entry name" value="SNF2_N"/>
</dbReference>
<dbReference type="PROSITE" id="PS00518">
    <property type="entry name" value="ZF_RING_1"/>
    <property type="match status" value="1"/>
</dbReference>
<keyword evidence="3" id="KW-0547">Nucleotide-binding</keyword>
<feature type="domain" description="Helicase C-terminal" evidence="13">
    <location>
        <begin position="1066"/>
        <end position="1223"/>
    </location>
</feature>
<feature type="region of interest" description="Disordered" evidence="10">
    <location>
        <begin position="1014"/>
        <end position="1054"/>
    </location>
</feature>
<dbReference type="SUPFAM" id="SSF57850">
    <property type="entry name" value="RING/U-box"/>
    <property type="match status" value="1"/>
</dbReference>
<dbReference type="InParanoid" id="F0XI61"/>
<dbReference type="SMART" id="SM00487">
    <property type="entry name" value="DEXDc"/>
    <property type="match status" value="1"/>
</dbReference>
<dbReference type="InterPro" id="IPR013083">
    <property type="entry name" value="Znf_RING/FYVE/PHD"/>
</dbReference>
<evidence type="ECO:0000313" key="14">
    <source>
        <dbReference type="EMBL" id="EFX02741.1"/>
    </source>
</evidence>
<dbReference type="InterPro" id="IPR050628">
    <property type="entry name" value="SNF2_RAD54_helicase_TF"/>
</dbReference>
<evidence type="ECO:0000256" key="8">
    <source>
        <dbReference type="ARBA" id="ARBA00022840"/>
    </source>
</evidence>
<dbReference type="GO" id="GO:0016787">
    <property type="term" value="F:hydrolase activity"/>
    <property type="evidence" value="ECO:0007669"/>
    <property type="project" value="UniProtKB-KW"/>
</dbReference>
<gene>
    <name evidence="14" type="ORF">CMQ_2670</name>
</gene>
<dbReference type="Proteomes" id="UP000007796">
    <property type="component" value="Unassembled WGS sequence"/>
</dbReference>
<dbReference type="PANTHER" id="PTHR45626">
    <property type="entry name" value="TRANSCRIPTION TERMINATION FACTOR 2-RELATED"/>
    <property type="match status" value="1"/>
</dbReference>
<keyword evidence="15" id="KW-1185">Reference proteome</keyword>
<dbReference type="InterPro" id="IPR001650">
    <property type="entry name" value="Helicase_C-like"/>
</dbReference>
<keyword evidence="7" id="KW-0862">Zinc</keyword>
<dbReference type="Pfam" id="PF00271">
    <property type="entry name" value="Helicase_C"/>
    <property type="match status" value="1"/>
</dbReference>
<evidence type="ECO:0000256" key="2">
    <source>
        <dbReference type="ARBA" id="ARBA00022723"/>
    </source>
</evidence>
<accession>F0XI61</accession>
<sequence length="1240" mass="137129">MAPPAHQPNGSQAPPSPPVPCEDMQLGIYAPPAAFPLSFVHVPHLSQFPARQLHDPSSTNQDCPQGRQDLHYGSSSTPSNDLASWNAAVLLDPRSHAFPPESRPQTPDSIHSSATNTMAGLESAAGSVSGLFLGDGHGAALDPGSSHSSEVTFRFMTPSAGGVGTGTPPTSFLGGPDFGGMASLIEQGYHLKDRSDVPEPKRRKVDLFSGGSSSGILADSLHSDDSKEDVKVSSEALAPAKNPVTVDLTGSADNNPVGTDAKDAYHEVCYGMLTGVSVDCHKLPVPKPGIQAIGGPAYWPAVKIVLRRIDNDRTNTIQVYDHTREVFGSLDKRSANCLTPLMDISKVHLRTDARIPSRRKSEDEEAGQPISKSYRIELVLYGASTFAKPVWKRVAGFGFGLVTPHRVQPGIRLMLPQEPLVLSPKPSDGQLSSSSSSTAATRPPLILPPTFQTRTMEDIRSEVMAVFDSLAHTDDLPEMEPDSCVLTPLLRHQKQGLYFMTTRETPLAQQHGNKYMSSIWTKKPDRSGCPMYHNVITDQLLSQPPPESLGGILADMMGLGKTLSILSLIATSRQAAEQWSRLAPEQPTEVVRKKKAAMSRNFELPVPQELGLTQLRRNGRGTLLVCPLSTITNWEEQVKQHLAADALSFHVYHGQNRIKDVAQLSEFDLVITTYGSVSSELTARNRGKAGPFPLEEIGWFRIVLDEAHMIREPSTLQFKAITRLQASRRWAVTGTPVQNRLEDLGSLLSFLRLQPFHDRAKFAHHIVNRFRACDPDVLPQLRILVDTITLRRLKDKIDLPPRTDVTMRLDFAADEKEIYDFFERDANDRVKALTSQSERLLGGKTYIHILQAILRLRLICAHGKDLLGDDDLQRMQTVQRETELMLTLGTSPESAINLDDDEDEEKNGRVKGPPSESKLYEIYDLLVNSNSDNCVICKRKLSSLEDMSANIRSEKQEDVVGYMTPCYHLYCPDCITHFCDEERGATCNSGQPGRCPYCRDPVLFACPEIRRDRADGEHDAPGHSRDLDEGSDRAARPPLVHGSPAASRKPVDLKAYSGPHTKTRALLADLLDHERESGTMPDEQPIKSVVFSGWTSHLDLIERALRDNGIAFCRLDGKMSRTARTQAMDTFRDDPSVHVILVSIMAGGLGLNLTAGNYVYVMEPQYNPAAEAQAIDRVHRLGQKRPVHTVRFIMNRSFEERMLEIQADKIKLANLSLNRDRMGVADAARQRLHDLRRLFR</sequence>
<name>F0XI61_GROCL</name>
<dbReference type="EMBL" id="GL629769">
    <property type="protein sequence ID" value="EFX02741.1"/>
    <property type="molecule type" value="Genomic_DNA"/>
</dbReference>
<dbReference type="eggNOG" id="KOG1001">
    <property type="taxonomic scope" value="Eukaryota"/>
</dbReference>
<keyword evidence="8" id="KW-0067">ATP-binding</keyword>
<dbReference type="InterPro" id="IPR017907">
    <property type="entry name" value="Znf_RING_CS"/>
</dbReference>
<reference evidence="14 15" key="1">
    <citation type="journal article" date="2011" name="Proc. Natl. Acad. Sci. U.S.A.">
        <title>Genome and transcriptome analyses of the mountain pine beetle-fungal symbiont Grosmannia clavigera, a lodgepole pine pathogen.</title>
        <authorList>
            <person name="DiGuistini S."/>
            <person name="Wang Y."/>
            <person name="Liao N.Y."/>
            <person name="Taylor G."/>
            <person name="Tanguay P."/>
            <person name="Feau N."/>
            <person name="Henrissat B."/>
            <person name="Chan S.K."/>
            <person name="Hesse-Orce U."/>
            <person name="Alamouti S.M."/>
            <person name="Tsui C.K.M."/>
            <person name="Docking R.T."/>
            <person name="Levasseur A."/>
            <person name="Haridas S."/>
            <person name="Robertson G."/>
            <person name="Birol I."/>
            <person name="Holt R.A."/>
            <person name="Marra M.A."/>
            <person name="Hamelin R.C."/>
            <person name="Hirst M."/>
            <person name="Jones S.J.M."/>
            <person name="Bohlmann J."/>
            <person name="Breuil C."/>
        </authorList>
    </citation>
    <scope>NUCLEOTIDE SEQUENCE [LARGE SCALE GENOMIC DNA]</scope>
    <source>
        <strain evidence="15">kw1407 / UAMH 11150</strain>
    </source>
</reference>
<dbReference type="HOGENOM" id="CLU_000315_2_7_1"/>
<dbReference type="GO" id="GO:0006281">
    <property type="term" value="P:DNA repair"/>
    <property type="evidence" value="ECO:0007669"/>
    <property type="project" value="TreeGrafter"/>
</dbReference>
<dbReference type="AlphaFoldDB" id="F0XI61"/>
<dbReference type="GO" id="GO:0004386">
    <property type="term" value="F:helicase activity"/>
    <property type="evidence" value="ECO:0007669"/>
    <property type="project" value="UniProtKB-KW"/>
</dbReference>
<evidence type="ECO:0000256" key="6">
    <source>
        <dbReference type="ARBA" id="ARBA00022806"/>
    </source>
</evidence>
<evidence type="ECO:0000256" key="10">
    <source>
        <dbReference type="SAM" id="MobiDB-lite"/>
    </source>
</evidence>
<feature type="domain" description="RING-type" evidence="11">
    <location>
        <begin position="934"/>
        <end position="999"/>
    </location>
</feature>
<proteinExistence type="inferred from homology"/>
<dbReference type="CDD" id="cd18793">
    <property type="entry name" value="SF2_C_SNF"/>
    <property type="match status" value="1"/>
</dbReference>
<dbReference type="PROSITE" id="PS50089">
    <property type="entry name" value="ZF_RING_2"/>
    <property type="match status" value="1"/>
</dbReference>
<keyword evidence="5" id="KW-0378">Hydrolase</keyword>
<keyword evidence="6 14" id="KW-0347">Helicase</keyword>
<feature type="region of interest" description="Disordered" evidence="10">
    <location>
        <begin position="50"/>
        <end position="79"/>
    </location>
</feature>
<dbReference type="Gene3D" id="3.30.40.10">
    <property type="entry name" value="Zinc/RING finger domain, C3HC4 (zinc finger)"/>
    <property type="match status" value="1"/>
</dbReference>
<dbReference type="GO" id="GO:0008094">
    <property type="term" value="F:ATP-dependent activity, acting on DNA"/>
    <property type="evidence" value="ECO:0007669"/>
    <property type="project" value="TreeGrafter"/>
</dbReference>
<evidence type="ECO:0000256" key="9">
    <source>
        <dbReference type="PROSITE-ProRule" id="PRU00175"/>
    </source>
</evidence>